<evidence type="ECO:0008006" key="3">
    <source>
        <dbReference type="Google" id="ProtNLM"/>
    </source>
</evidence>
<sequence length="182" mass="20723">TIKLSSKNFISTFSRSVATRETLFSGLRNETISTLQTVMQESNPYAQGLMNAHETYGDRPFGTLQVVIRSAANLGRRYDQQSYLKVAAMIVENTMDSESSPHEIVIRDRQSGLRTISSLHPSYIPLHYVLMFPFGDDGWSPGMQCQSADNQTNSITLLKYCSYMLMIHNGSRTTYHHYFLRH</sequence>
<proteinExistence type="predicted"/>
<dbReference type="OrthoDB" id="2447509at2759"/>
<evidence type="ECO:0000313" key="2">
    <source>
        <dbReference type="Proteomes" id="UP000646827"/>
    </source>
</evidence>
<dbReference type="EMBL" id="JAEPRB010000327">
    <property type="protein sequence ID" value="KAG2217109.1"/>
    <property type="molecule type" value="Genomic_DNA"/>
</dbReference>
<organism evidence="1 2">
    <name type="scientific">Circinella minor</name>
    <dbReference type="NCBI Taxonomy" id="1195481"/>
    <lineage>
        <taxon>Eukaryota</taxon>
        <taxon>Fungi</taxon>
        <taxon>Fungi incertae sedis</taxon>
        <taxon>Mucoromycota</taxon>
        <taxon>Mucoromycotina</taxon>
        <taxon>Mucoromycetes</taxon>
        <taxon>Mucorales</taxon>
        <taxon>Lichtheimiaceae</taxon>
        <taxon>Circinella</taxon>
    </lineage>
</organism>
<dbReference type="Proteomes" id="UP000646827">
    <property type="component" value="Unassembled WGS sequence"/>
</dbReference>
<dbReference type="AlphaFoldDB" id="A0A8H7RSS6"/>
<evidence type="ECO:0000313" key="1">
    <source>
        <dbReference type="EMBL" id="KAG2217109.1"/>
    </source>
</evidence>
<feature type="non-terminal residue" evidence="1">
    <location>
        <position position="1"/>
    </location>
</feature>
<reference evidence="1 2" key="1">
    <citation type="submission" date="2020-12" db="EMBL/GenBank/DDBJ databases">
        <title>Metabolic potential, ecology and presence of endohyphal bacteria is reflected in genomic diversity of Mucoromycotina.</title>
        <authorList>
            <person name="Muszewska A."/>
            <person name="Okrasinska A."/>
            <person name="Steczkiewicz K."/>
            <person name="Drgas O."/>
            <person name="Orlowska M."/>
            <person name="Perlinska-Lenart U."/>
            <person name="Aleksandrzak-Piekarczyk T."/>
            <person name="Szatraj K."/>
            <person name="Zielenkiewicz U."/>
            <person name="Pilsyk S."/>
            <person name="Malc E."/>
            <person name="Mieczkowski P."/>
            <person name="Kruszewska J.S."/>
            <person name="Biernat P."/>
            <person name="Pawlowska J."/>
        </authorList>
    </citation>
    <scope>NUCLEOTIDE SEQUENCE [LARGE SCALE GENOMIC DNA]</scope>
    <source>
        <strain evidence="1 2">CBS 142.35</strain>
    </source>
</reference>
<comment type="caution">
    <text evidence="1">The sequence shown here is derived from an EMBL/GenBank/DDBJ whole genome shotgun (WGS) entry which is preliminary data.</text>
</comment>
<gene>
    <name evidence="1" type="ORF">INT45_006675</name>
</gene>
<keyword evidence="2" id="KW-1185">Reference proteome</keyword>
<accession>A0A8H7RSS6</accession>
<dbReference type="PANTHER" id="PTHR45786">
    <property type="entry name" value="DNA BINDING PROTEIN-LIKE"/>
    <property type="match status" value="1"/>
</dbReference>
<name>A0A8H7RSS6_9FUNG</name>
<protein>
    <recommendedName>
        <fullName evidence="3">Helitron helicase-like domain-containing protein</fullName>
    </recommendedName>
</protein>
<dbReference type="PANTHER" id="PTHR45786:SF74">
    <property type="entry name" value="ATP-DEPENDENT DNA HELICASE"/>
    <property type="match status" value="1"/>
</dbReference>